<evidence type="ECO:0000259" key="5">
    <source>
        <dbReference type="PROSITE" id="PS51063"/>
    </source>
</evidence>
<keyword evidence="7" id="KW-1185">Reference proteome</keyword>
<dbReference type="PRINTS" id="PR00034">
    <property type="entry name" value="HTHCRP"/>
</dbReference>
<evidence type="ECO:0000256" key="3">
    <source>
        <dbReference type="ARBA" id="ARBA00023163"/>
    </source>
</evidence>
<feature type="domain" description="Cyclic nucleotide-binding" evidence="4">
    <location>
        <begin position="30"/>
        <end position="137"/>
    </location>
</feature>
<dbReference type="SUPFAM" id="SSF46785">
    <property type="entry name" value="Winged helix' DNA-binding domain"/>
    <property type="match status" value="1"/>
</dbReference>
<dbReference type="Gene3D" id="2.60.120.10">
    <property type="entry name" value="Jelly Rolls"/>
    <property type="match status" value="1"/>
</dbReference>
<name>A0A7X9S1S5_9BACT</name>
<dbReference type="InterPro" id="IPR012318">
    <property type="entry name" value="HTH_CRP"/>
</dbReference>
<gene>
    <name evidence="6" type="ORF">HHU12_32745</name>
</gene>
<dbReference type="SMART" id="SM00100">
    <property type="entry name" value="cNMP"/>
    <property type="match status" value="1"/>
</dbReference>
<organism evidence="6 7">
    <name type="scientific">Flammeovirga aprica JL-4</name>
    <dbReference type="NCBI Taxonomy" id="694437"/>
    <lineage>
        <taxon>Bacteria</taxon>
        <taxon>Pseudomonadati</taxon>
        <taxon>Bacteroidota</taxon>
        <taxon>Cytophagia</taxon>
        <taxon>Cytophagales</taxon>
        <taxon>Flammeovirgaceae</taxon>
        <taxon>Flammeovirga</taxon>
    </lineage>
</organism>
<dbReference type="Pfam" id="PF00027">
    <property type="entry name" value="cNMP_binding"/>
    <property type="match status" value="1"/>
</dbReference>
<dbReference type="SMART" id="SM00419">
    <property type="entry name" value="HTH_CRP"/>
    <property type="match status" value="1"/>
</dbReference>
<dbReference type="EMBL" id="JABANE010000206">
    <property type="protein sequence ID" value="NME72773.1"/>
    <property type="molecule type" value="Genomic_DNA"/>
</dbReference>
<dbReference type="Gene3D" id="1.10.10.10">
    <property type="entry name" value="Winged helix-like DNA-binding domain superfamily/Winged helix DNA-binding domain"/>
    <property type="match status" value="1"/>
</dbReference>
<reference evidence="6 7" key="1">
    <citation type="submission" date="2020-04" db="EMBL/GenBank/DDBJ databases">
        <title>Flammeovirga sp. SR4, a novel species isolated from seawater.</title>
        <authorList>
            <person name="Wang X."/>
        </authorList>
    </citation>
    <scope>NUCLEOTIDE SEQUENCE [LARGE SCALE GENOMIC DNA]</scope>
    <source>
        <strain evidence="6 7">ATCC 23126</strain>
    </source>
</reference>
<dbReference type="SUPFAM" id="SSF51206">
    <property type="entry name" value="cAMP-binding domain-like"/>
    <property type="match status" value="1"/>
</dbReference>
<dbReference type="InterPro" id="IPR018490">
    <property type="entry name" value="cNMP-bd_dom_sf"/>
</dbReference>
<comment type="caution">
    <text evidence="6">The sequence shown here is derived from an EMBL/GenBank/DDBJ whole genome shotgun (WGS) entry which is preliminary data.</text>
</comment>
<dbReference type="AlphaFoldDB" id="A0A7X9S1S5"/>
<sequence length="236" mass="26898">MNASIDCKSCHNEQCLIKKNCLTEEAIPYLEQKLMVKAKKNQPFILEGAPVHGLYFIYKGKVKVAKTGINGKEQIVRLCQDGEIIGHRGFGVGQFYHISAVAIEDIMLCNFSNEVINNMLQKVPQLSYNMMLFYAEELNRSENKVRKIAQMTVREKVIDAILYMNRKFGQTNNLLNIQLSRKEIADFAGTTDEQVIRVISSLKKEGILIAQGKRLGIVKLDKLKNEIKEHNFFLDS</sequence>
<dbReference type="Proteomes" id="UP000576082">
    <property type="component" value="Unassembled WGS sequence"/>
</dbReference>
<evidence type="ECO:0000313" key="7">
    <source>
        <dbReference type="Proteomes" id="UP000576082"/>
    </source>
</evidence>
<evidence type="ECO:0000313" key="6">
    <source>
        <dbReference type="EMBL" id="NME72773.1"/>
    </source>
</evidence>
<dbReference type="InterPro" id="IPR000595">
    <property type="entry name" value="cNMP-bd_dom"/>
</dbReference>
<dbReference type="InterPro" id="IPR036388">
    <property type="entry name" value="WH-like_DNA-bd_sf"/>
</dbReference>
<evidence type="ECO:0000259" key="4">
    <source>
        <dbReference type="PROSITE" id="PS50042"/>
    </source>
</evidence>
<dbReference type="PANTHER" id="PTHR24567">
    <property type="entry name" value="CRP FAMILY TRANSCRIPTIONAL REGULATORY PROTEIN"/>
    <property type="match status" value="1"/>
</dbReference>
<feature type="domain" description="HTH crp-type" evidence="5">
    <location>
        <begin position="151"/>
        <end position="221"/>
    </location>
</feature>
<proteinExistence type="predicted"/>
<dbReference type="GO" id="GO:0005829">
    <property type="term" value="C:cytosol"/>
    <property type="evidence" value="ECO:0007669"/>
    <property type="project" value="TreeGrafter"/>
</dbReference>
<dbReference type="GO" id="GO:0003700">
    <property type="term" value="F:DNA-binding transcription factor activity"/>
    <property type="evidence" value="ECO:0007669"/>
    <property type="project" value="TreeGrafter"/>
</dbReference>
<dbReference type="InterPro" id="IPR036390">
    <property type="entry name" value="WH_DNA-bd_sf"/>
</dbReference>
<keyword evidence="2" id="KW-0238">DNA-binding</keyword>
<dbReference type="PANTHER" id="PTHR24567:SF28">
    <property type="entry name" value="LISTERIOLYSIN REGULATORY PROTEIN"/>
    <property type="match status" value="1"/>
</dbReference>
<dbReference type="RefSeq" id="WP_169660944.1">
    <property type="nucleotide sequence ID" value="NZ_JABANE010000206.1"/>
</dbReference>
<dbReference type="InterPro" id="IPR050397">
    <property type="entry name" value="Env_Response_Regulators"/>
</dbReference>
<keyword evidence="1" id="KW-0805">Transcription regulation</keyword>
<dbReference type="PROSITE" id="PS51063">
    <property type="entry name" value="HTH_CRP_2"/>
    <property type="match status" value="1"/>
</dbReference>
<evidence type="ECO:0000256" key="2">
    <source>
        <dbReference type="ARBA" id="ARBA00023125"/>
    </source>
</evidence>
<dbReference type="Pfam" id="PF13545">
    <property type="entry name" value="HTH_Crp_2"/>
    <property type="match status" value="1"/>
</dbReference>
<evidence type="ECO:0000256" key="1">
    <source>
        <dbReference type="ARBA" id="ARBA00023015"/>
    </source>
</evidence>
<protein>
    <submittedName>
        <fullName evidence="6">Crp/Fnr family transcriptional regulator</fullName>
    </submittedName>
</protein>
<dbReference type="InterPro" id="IPR014710">
    <property type="entry name" value="RmlC-like_jellyroll"/>
</dbReference>
<dbReference type="CDD" id="cd00038">
    <property type="entry name" value="CAP_ED"/>
    <property type="match status" value="1"/>
</dbReference>
<keyword evidence="3" id="KW-0804">Transcription</keyword>
<dbReference type="PROSITE" id="PS50042">
    <property type="entry name" value="CNMP_BINDING_3"/>
    <property type="match status" value="1"/>
</dbReference>
<dbReference type="GO" id="GO:0003677">
    <property type="term" value="F:DNA binding"/>
    <property type="evidence" value="ECO:0007669"/>
    <property type="project" value="UniProtKB-KW"/>
</dbReference>
<accession>A0A7X9S1S5</accession>